<dbReference type="Proteomes" id="UP000268192">
    <property type="component" value="Chromosome"/>
</dbReference>
<dbReference type="InterPro" id="IPR017783">
    <property type="entry name" value="ABC_choline_sub-bd"/>
</dbReference>
<evidence type="ECO:0000313" key="3">
    <source>
        <dbReference type="EMBL" id="AZN71245.1"/>
    </source>
</evidence>
<keyword evidence="1" id="KW-0732">Signal</keyword>
<dbReference type="RefSeq" id="WP_126009371.1">
    <property type="nucleotide sequence ID" value="NZ_CP032509.1"/>
</dbReference>
<gene>
    <name evidence="3" type="primary">choX</name>
    <name evidence="3" type="ORF">D5400_08160</name>
</gene>
<dbReference type="Gene3D" id="3.40.190.100">
    <property type="entry name" value="Glycine betaine-binding periplasmic protein, domain 2"/>
    <property type="match status" value="1"/>
</dbReference>
<feature type="chain" id="PRO_5018528567" evidence="1">
    <location>
        <begin position="24"/>
        <end position="309"/>
    </location>
</feature>
<dbReference type="SUPFAM" id="SSF53850">
    <property type="entry name" value="Periplasmic binding protein-like II"/>
    <property type="match status" value="1"/>
</dbReference>
<evidence type="ECO:0000259" key="2">
    <source>
        <dbReference type="Pfam" id="PF04069"/>
    </source>
</evidence>
<feature type="signal peptide" evidence="1">
    <location>
        <begin position="1"/>
        <end position="23"/>
    </location>
</feature>
<dbReference type="AlphaFoldDB" id="A0A3Q8XPP1"/>
<reference evidence="3 4" key="1">
    <citation type="submission" date="2018-09" db="EMBL/GenBank/DDBJ databases">
        <title>Marinorhizobium profundi gen. nov., sp. nov., isolated from a deep-sea sediment sample from the New Britain Trench and proposal of Marinorhizobiaceae fam. nov. in the order Rhizobiales of the class Alphaproteobacteria.</title>
        <authorList>
            <person name="Cao J."/>
        </authorList>
    </citation>
    <scope>NUCLEOTIDE SEQUENCE [LARGE SCALE GENOMIC DNA]</scope>
    <source>
        <strain evidence="3 4">WS11</strain>
    </source>
</reference>
<dbReference type="GO" id="GO:0043190">
    <property type="term" value="C:ATP-binding cassette (ABC) transporter complex"/>
    <property type="evidence" value="ECO:0007669"/>
    <property type="project" value="InterPro"/>
</dbReference>
<dbReference type="KEGG" id="abaw:D5400_08160"/>
<dbReference type="GO" id="GO:0042597">
    <property type="term" value="C:periplasmic space"/>
    <property type="evidence" value="ECO:0007669"/>
    <property type="project" value="InterPro"/>
</dbReference>
<evidence type="ECO:0000256" key="1">
    <source>
        <dbReference type="SAM" id="SignalP"/>
    </source>
</evidence>
<dbReference type="CDD" id="cd13640">
    <property type="entry name" value="PBP2_ChoX"/>
    <property type="match status" value="1"/>
</dbReference>
<proteinExistence type="predicted"/>
<dbReference type="Pfam" id="PF04069">
    <property type="entry name" value="OpuAC"/>
    <property type="match status" value="1"/>
</dbReference>
<dbReference type="GO" id="GO:0022857">
    <property type="term" value="F:transmembrane transporter activity"/>
    <property type="evidence" value="ECO:0007669"/>
    <property type="project" value="InterPro"/>
</dbReference>
<name>A0A3Q8XPP1_9HYPH</name>
<dbReference type="NCBIfam" id="TIGR03414">
    <property type="entry name" value="ABC_choline_bnd"/>
    <property type="match status" value="1"/>
</dbReference>
<dbReference type="OrthoDB" id="9787902at2"/>
<accession>A0A3Q8XPP1</accession>
<sequence length="309" mass="33209">MARHAKIAGALLVSTVLAGPALAQDACSSLTFSDVGWTDITATTAATTLVLEALGYETRTNILSVPVTFQSIADGDTDIFLGNWMPAQEGAIRPYLDEGTIEEVATNLEGTQYTLAVPKYTYDKGLTTFEDIATFQEELDGRIYGIEPGNEGNGYIISLIENDTFGLGEFEVVESSEQAMLAQVGRAVNSEDDVVFLGWAPHPMNSNIEMEYLTGGEEWFGDVGTVHTVTRTGLAEECPNIGTFLTNLKFTLEMENEIMGAILDDGEDARAAAQEWLTANPDTLDAWLDGVTTVDGEEGLAAVRAELGL</sequence>
<evidence type="ECO:0000313" key="4">
    <source>
        <dbReference type="Proteomes" id="UP000268192"/>
    </source>
</evidence>
<keyword evidence="4" id="KW-1185">Reference proteome</keyword>
<protein>
    <submittedName>
        <fullName evidence="3">Choline ABC transporter substrate-binding protein</fullName>
    </submittedName>
</protein>
<dbReference type="EMBL" id="CP032509">
    <property type="protein sequence ID" value="AZN71245.1"/>
    <property type="molecule type" value="Genomic_DNA"/>
</dbReference>
<dbReference type="InterPro" id="IPR007210">
    <property type="entry name" value="ABC_Gly_betaine_transp_sub-bd"/>
</dbReference>
<dbReference type="GO" id="GO:0015871">
    <property type="term" value="P:choline transport"/>
    <property type="evidence" value="ECO:0007669"/>
    <property type="project" value="InterPro"/>
</dbReference>
<organism evidence="3 4">
    <name type="scientific">Georhizobium profundi</name>
    <dbReference type="NCBI Taxonomy" id="2341112"/>
    <lineage>
        <taxon>Bacteria</taxon>
        <taxon>Pseudomonadati</taxon>
        <taxon>Pseudomonadota</taxon>
        <taxon>Alphaproteobacteria</taxon>
        <taxon>Hyphomicrobiales</taxon>
        <taxon>Rhizobiaceae</taxon>
        <taxon>Georhizobium</taxon>
    </lineage>
</organism>
<feature type="domain" description="ABC-type glycine betaine transport system substrate-binding" evidence="2">
    <location>
        <begin position="29"/>
        <end position="278"/>
    </location>
</feature>
<dbReference type="Gene3D" id="3.40.190.10">
    <property type="entry name" value="Periplasmic binding protein-like II"/>
    <property type="match status" value="1"/>
</dbReference>
<dbReference type="GO" id="GO:0033265">
    <property type="term" value="F:choline binding"/>
    <property type="evidence" value="ECO:0007669"/>
    <property type="project" value="InterPro"/>
</dbReference>